<evidence type="ECO:0000313" key="3">
    <source>
        <dbReference type="Proteomes" id="UP001183388"/>
    </source>
</evidence>
<name>A0ABU2L7N2_9ACTN</name>
<dbReference type="InterPro" id="IPR025855">
    <property type="entry name" value="Replic_Relax"/>
</dbReference>
<protein>
    <submittedName>
        <fullName evidence="2">Replication-relaxation family protein</fullName>
    </submittedName>
</protein>
<feature type="region of interest" description="Disordered" evidence="1">
    <location>
        <begin position="305"/>
        <end position="333"/>
    </location>
</feature>
<sequence>MTDEYPFRRPSRSHQPARAASRIAVSGPHLAQLAGRLTARDRWLARILYEHKVLTAHQIARIGWPSVRAANKRLIQLYRWRVADRFQPFTATGSAPLHYVLDIAGAAILAAEDGLNPRALPWRHHTALGIAHSLHLPHTTGINGLFTTLIARARRPGSPERLTAWWSETRCARHFGDIVRPDAYGRWHDQRTGTTEWFLEYDRGTETLEKLANKLRHYHQLARATGVTTPVLIWLPSAQREAGARTALAAVHRALDEPDLVPVATTSTAAVVPGNDPAAARWLPLAARGGRLPLAHLTRAWPHLPPVSPTSAPDPGPDGSETDLRPASPMPPG</sequence>
<feature type="region of interest" description="Disordered" evidence="1">
    <location>
        <begin position="1"/>
        <end position="20"/>
    </location>
</feature>
<organism evidence="2 3">
    <name type="scientific">Streptomyces boetiae</name>
    <dbReference type="NCBI Taxonomy" id="3075541"/>
    <lineage>
        <taxon>Bacteria</taxon>
        <taxon>Bacillati</taxon>
        <taxon>Actinomycetota</taxon>
        <taxon>Actinomycetes</taxon>
        <taxon>Kitasatosporales</taxon>
        <taxon>Streptomycetaceae</taxon>
        <taxon>Streptomyces</taxon>
    </lineage>
</organism>
<evidence type="ECO:0000313" key="2">
    <source>
        <dbReference type="EMBL" id="MDT0307223.1"/>
    </source>
</evidence>
<dbReference type="Proteomes" id="UP001183388">
    <property type="component" value="Unassembled WGS sequence"/>
</dbReference>
<accession>A0ABU2L7N2</accession>
<dbReference type="EMBL" id="JAVREN010000010">
    <property type="protein sequence ID" value="MDT0307223.1"/>
    <property type="molecule type" value="Genomic_DNA"/>
</dbReference>
<reference evidence="3" key="1">
    <citation type="submission" date="2023-07" db="EMBL/GenBank/DDBJ databases">
        <title>30 novel species of actinomycetes from the DSMZ collection.</title>
        <authorList>
            <person name="Nouioui I."/>
        </authorList>
    </citation>
    <scope>NUCLEOTIDE SEQUENCE [LARGE SCALE GENOMIC DNA]</scope>
    <source>
        <strain evidence="3">DSM 44917</strain>
    </source>
</reference>
<keyword evidence="3" id="KW-1185">Reference proteome</keyword>
<gene>
    <name evidence="2" type="ORF">RM780_09635</name>
</gene>
<dbReference type="RefSeq" id="WP_311630165.1">
    <property type="nucleotide sequence ID" value="NZ_JAVREN010000010.1"/>
</dbReference>
<evidence type="ECO:0000256" key="1">
    <source>
        <dbReference type="SAM" id="MobiDB-lite"/>
    </source>
</evidence>
<feature type="compositionally biased region" description="Pro residues" evidence="1">
    <location>
        <begin position="305"/>
        <end position="316"/>
    </location>
</feature>
<comment type="caution">
    <text evidence="2">The sequence shown here is derived from an EMBL/GenBank/DDBJ whole genome shotgun (WGS) entry which is preliminary data.</text>
</comment>
<proteinExistence type="predicted"/>
<dbReference type="Pfam" id="PF13814">
    <property type="entry name" value="Replic_Relax"/>
    <property type="match status" value="1"/>
</dbReference>